<feature type="compositionally biased region" description="Basic residues" evidence="1">
    <location>
        <begin position="1"/>
        <end position="10"/>
    </location>
</feature>
<name>A0A5B7CZH8_PORTR</name>
<evidence type="ECO:0000313" key="2">
    <source>
        <dbReference type="EMBL" id="MPC13676.1"/>
    </source>
</evidence>
<dbReference type="Proteomes" id="UP000324222">
    <property type="component" value="Unassembled WGS sequence"/>
</dbReference>
<accession>A0A5B7CZH8</accession>
<feature type="region of interest" description="Disordered" evidence="1">
    <location>
        <begin position="1"/>
        <end position="23"/>
    </location>
</feature>
<dbReference type="AlphaFoldDB" id="A0A5B7CZH8"/>
<keyword evidence="3" id="KW-1185">Reference proteome</keyword>
<reference evidence="2 3" key="1">
    <citation type="submission" date="2019-05" db="EMBL/GenBank/DDBJ databases">
        <title>Another draft genome of Portunus trituberculatus and its Hox gene families provides insights of decapod evolution.</title>
        <authorList>
            <person name="Jeong J.-H."/>
            <person name="Song I."/>
            <person name="Kim S."/>
            <person name="Choi T."/>
            <person name="Kim D."/>
            <person name="Ryu S."/>
            <person name="Kim W."/>
        </authorList>
    </citation>
    <scope>NUCLEOTIDE SEQUENCE [LARGE SCALE GENOMIC DNA]</scope>
    <source>
        <tissue evidence="2">Muscle</tissue>
    </source>
</reference>
<organism evidence="2 3">
    <name type="scientific">Portunus trituberculatus</name>
    <name type="common">Swimming crab</name>
    <name type="synonym">Neptunus trituberculatus</name>
    <dbReference type="NCBI Taxonomy" id="210409"/>
    <lineage>
        <taxon>Eukaryota</taxon>
        <taxon>Metazoa</taxon>
        <taxon>Ecdysozoa</taxon>
        <taxon>Arthropoda</taxon>
        <taxon>Crustacea</taxon>
        <taxon>Multicrustacea</taxon>
        <taxon>Malacostraca</taxon>
        <taxon>Eumalacostraca</taxon>
        <taxon>Eucarida</taxon>
        <taxon>Decapoda</taxon>
        <taxon>Pleocyemata</taxon>
        <taxon>Brachyura</taxon>
        <taxon>Eubrachyura</taxon>
        <taxon>Portunoidea</taxon>
        <taxon>Portunidae</taxon>
        <taxon>Portuninae</taxon>
        <taxon>Portunus</taxon>
    </lineage>
</organism>
<proteinExistence type="predicted"/>
<dbReference type="EMBL" id="VSRR010000298">
    <property type="protein sequence ID" value="MPC13676.1"/>
    <property type="molecule type" value="Genomic_DNA"/>
</dbReference>
<comment type="caution">
    <text evidence="2">The sequence shown here is derived from an EMBL/GenBank/DDBJ whole genome shotgun (WGS) entry which is preliminary data.</text>
</comment>
<evidence type="ECO:0000256" key="1">
    <source>
        <dbReference type="SAM" id="MobiDB-lite"/>
    </source>
</evidence>
<evidence type="ECO:0000313" key="3">
    <source>
        <dbReference type="Proteomes" id="UP000324222"/>
    </source>
</evidence>
<gene>
    <name evidence="2" type="ORF">E2C01_006420</name>
</gene>
<protein>
    <submittedName>
        <fullName evidence="2">Uncharacterized protein</fullName>
    </submittedName>
</protein>
<sequence length="72" mass="8388">MPRPRPGPRHAHCESQQRRKKVSTVMRPTELEKRYPHLIYFTGSRWVCCKVRDSQREGCGFDPGGECNSRLS</sequence>